<dbReference type="AlphaFoldDB" id="A0A429X3I6"/>
<dbReference type="EMBL" id="QYTW02000026">
    <property type="protein sequence ID" value="RST57945.1"/>
    <property type="molecule type" value="Genomic_DNA"/>
</dbReference>
<name>A0A429X3I6_SIMTE</name>
<organism evidence="1 2">
    <name type="scientific">Siminovitchia terrae</name>
    <name type="common">Bacillus terrae</name>
    <dbReference type="NCBI Taxonomy" id="1914933"/>
    <lineage>
        <taxon>Bacteria</taxon>
        <taxon>Bacillati</taxon>
        <taxon>Bacillota</taxon>
        <taxon>Bacilli</taxon>
        <taxon>Bacillales</taxon>
        <taxon>Bacillaceae</taxon>
        <taxon>Siminovitchia</taxon>
    </lineage>
</organism>
<gene>
    <name evidence="1" type="ORF">D5F11_020180</name>
</gene>
<accession>A0A429X3I6</accession>
<comment type="caution">
    <text evidence="1">The sequence shown here is derived from an EMBL/GenBank/DDBJ whole genome shotgun (WGS) entry which is preliminary data.</text>
</comment>
<protein>
    <submittedName>
        <fullName evidence="1">YtxH domain-containing protein</fullName>
    </submittedName>
</protein>
<sequence>MNMFRFIRSPIGIAAGVSAVLITSLKTRAAFRKAAVKTIAAFIGKKEKAREATTGMKGQLPKARAFVRKVAVKLTVPILGIVGVVQDSITHLQKKWGSDVLVPISDEEINYEGSFSSSHHQIKT</sequence>
<reference evidence="1 2" key="1">
    <citation type="submission" date="2018-12" db="EMBL/GenBank/DDBJ databases">
        <authorList>
            <person name="Sun L."/>
            <person name="Chen Z."/>
        </authorList>
    </citation>
    <scope>NUCLEOTIDE SEQUENCE [LARGE SCALE GENOMIC DNA]</scope>
    <source>
        <strain evidence="1 2">LMG 29736</strain>
    </source>
</reference>
<proteinExistence type="predicted"/>
<evidence type="ECO:0000313" key="1">
    <source>
        <dbReference type="EMBL" id="RST57945.1"/>
    </source>
</evidence>
<dbReference type="Proteomes" id="UP000287296">
    <property type="component" value="Unassembled WGS sequence"/>
</dbReference>
<evidence type="ECO:0000313" key="2">
    <source>
        <dbReference type="Proteomes" id="UP000287296"/>
    </source>
</evidence>